<sequence length="308" mass="33939">MPALAPRLLAHWVSAGYVYSDFNPGTSMETAEPTTRTSPAYEVAQLMGGLYGDGIIGLKGAFSRQWAQQLHEDVTRLYAEALQRPGGALGRGPKRHYVEIHPEDIRGFVELATHPWVVAVCQAVLGPEYKIVEIGFDVPNPGAMNQPWHRDFPAPNDTLIGRRLNSLAFNLTTVDVTEDMGPFEVAPGTQWDLPEGFDHGMFPPKSNSPRYEARAQRKMPQMGDISARSALTIHRGTANHSDKSRPALVLGVDAPTATNAERHDLQITRAYYATLPESLKQHLTCRLVDQLEPIVQAHTIEGLMMGEA</sequence>
<comment type="caution">
    <text evidence="1">The sequence shown here is derived from an EMBL/GenBank/DDBJ whole genome shotgun (WGS) entry which is preliminary data.</text>
</comment>
<protein>
    <submittedName>
        <fullName evidence="1">Phytanoyl-CoA dioxygenase</fullName>
    </submittedName>
</protein>
<organism evidence="1 2">
    <name type="scientific">Hymenobacter glacieicola</name>
    <dbReference type="NCBI Taxonomy" id="1562124"/>
    <lineage>
        <taxon>Bacteria</taxon>
        <taxon>Pseudomonadati</taxon>
        <taxon>Bacteroidota</taxon>
        <taxon>Cytophagia</taxon>
        <taxon>Cytophagales</taxon>
        <taxon>Hymenobacteraceae</taxon>
        <taxon>Hymenobacter</taxon>
    </lineage>
</organism>
<dbReference type="Pfam" id="PF05721">
    <property type="entry name" value="PhyH"/>
    <property type="match status" value="1"/>
</dbReference>
<dbReference type="PANTHER" id="PTHR37563">
    <property type="entry name" value="PHYTANOYL-COA DIOXYGENASE FAMILY PROTEIN (AFU_ORTHOLOGUE AFUA_2G03330)"/>
    <property type="match status" value="1"/>
</dbReference>
<evidence type="ECO:0000313" key="1">
    <source>
        <dbReference type="EMBL" id="GGG36120.1"/>
    </source>
</evidence>
<dbReference type="Proteomes" id="UP000601361">
    <property type="component" value="Unassembled WGS sequence"/>
</dbReference>
<dbReference type="Gene3D" id="2.60.120.620">
    <property type="entry name" value="q2cbj1_9rhob like domain"/>
    <property type="match status" value="1"/>
</dbReference>
<name>A0ABQ1WLQ5_9BACT</name>
<proteinExistence type="predicted"/>
<accession>A0ABQ1WLQ5</accession>
<dbReference type="PANTHER" id="PTHR37563:SF2">
    <property type="entry name" value="PHYTANOYL-COA DIOXYGENASE FAMILY PROTEIN (AFU_ORTHOLOGUE AFUA_2G03330)"/>
    <property type="match status" value="1"/>
</dbReference>
<dbReference type="InterPro" id="IPR051961">
    <property type="entry name" value="Fungal_Metabolite_Diox"/>
</dbReference>
<keyword evidence="2" id="KW-1185">Reference proteome</keyword>
<keyword evidence="1" id="KW-0560">Oxidoreductase</keyword>
<dbReference type="EMBL" id="BMGS01000002">
    <property type="protein sequence ID" value="GGG36120.1"/>
    <property type="molecule type" value="Genomic_DNA"/>
</dbReference>
<dbReference type="GO" id="GO:0051213">
    <property type="term" value="F:dioxygenase activity"/>
    <property type="evidence" value="ECO:0007669"/>
    <property type="project" value="UniProtKB-KW"/>
</dbReference>
<evidence type="ECO:0000313" key="2">
    <source>
        <dbReference type="Proteomes" id="UP000601361"/>
    </source>
</evidence>
<dbReference type="SUPFAM" id="SSF51197">
    <property type="entry name" value="Clavaminate synthase-like"/>
    <property type="match status" value="1"/>
</dbReference>
<reference evidence="2" key="1">
    <citation type="journal article" date="2019" name="Int. J. Syst. Evol. Microbiol.">
        <title>The Global Catalogue of Microorganisms (GCM) 10K type strain sequencing project: providing services to taxonomists for standard genome sequencing and annotation.</title>
        <authorList>
            <consortium name="The Broad Institute Genomics Platform"/>
            <consortium name="The Broad Institute Genome Sequencing Center for Infectious Disease"/>
            <person name="Wu L."/>
            <person name="Ma J."/>
        </authorList>
    </citation>
    <scope>NUCLEOTIDE SEQUENCE [LARGE SCALE GENOMIC DNA]</scope>
    <source>
        <strain evidence="2">CGMCC 1.12990</strain>
    </source>
</reference>
<keyword evidence="1" id="KW-0223">Dioxygenase</keyword>
<dbReference type="InterPro" id="IPR008775">
    <property type="entry name" value="Phytyl_CoA_dOase-like"/>
</dbReference>
<gene>
    <name evidence="1" type="ORF">GCM10011378_10510</name>
</gene>